<dbReference type="InterPro" id="IPR015269">
    <property type="entry name" value="UPF0029_Impact_C"/>
</dbReference>
<evidence type="ECO:0000256" key="1">
    <source>
        <dbReference type="ARBA" id="ARBA00007665"/>
    </source>
</evidence>
<name>A0ABS1THJ5_9CLOT</name>
<accession>A0ABS1THJ5</accession>
<gene>
    <name evidence="4" type="ORF">JK636_20470</name>
</gene>
<reference evidence="4 5" key="1">
    <citation type="submission" date="2021-01" db="EMBL/GenBank/DDBJ databases">
        <title>Genome public.</title>
        <authorList>
            <person name="Liu C."/>
            <person name="Sun Q."/>
        </authorList>
    </citation>
    <scope>NUCLEOTIDE SEQUENCE [LARGE SCALE GENOMIC DNA]</scope>
    <source>
        <strain evidence="4 5">YIM B02515</strain>
    </source>
</reference>
<evidence type="ECO:0000259" key="3">
    <source>
        <dbReference type="Pfam" id="PF09186"/>
    </source>
</evidence>
<evidence type="ECO:0000259" key="2">
    <source>
        <dbReference type="Pfam" id="PF01205"/>
    </source>
</evidence>
<dbReference type="Gene3D" id="3.30.230.30">
    <property type="entry name" value="Impact, N-terminal domain"/>
    <property type="match status" value="1"/>
</dbReference>
<organism evidence="4 5">
    <name type="scientific">Clostridium rhizosphaerae</name>
    <dbReference type="NCBI Taxonomy" id="2803861"/>
    <lineage>
        <taxon>Bacteria</taxon>
        <taxon>Bacillati</taxon>
        <taxon>Bacillota</taxon>
        <taxon>Clostridia</taxon>
        <taxon>Eubacteriales</taxon>
        <taxon>Clostridiaceae</taxon>
        <taxon>Clostridium</taxon>
    </lineage>
</organism>
<comment type="similarity">
    <text evidence="1">Belongs to the IMPACT family.</text>
</comment>
<dbReference type="InterPro" id="IPR020569">
    <property type="entry name" value="UPF0029_Impact_CS"/>
</dbReference>
<feature type="domain" description="UPF0029" evidence="3">
    <location>
        <begin position="138"/>
        <end position="193"/>
    </location>
</feature>
<dbReference type="InterPro" id="IPR020568">
    <property type="entry name" value="Ribosomal_Su5_D2-typ_SF"/>
</dbReference>
<dbReference type="InterPro" id="IPR015796">
    <property type="entry name" value="Impact_YigZ-like"/>
</dbReference>
<dbReference type="Gene3D" id="3.30.70.240">
    <property type="match status" value="1"/>
</dbReference>
<dbReference type="InterPro" id="IPR035647">
    <property type="entry name" value="EFG_III/V"/>
</dbReference>
<dbReference type="InterPro" id="IPR001498">
    <property type="entry name" value="Impact_N"/>
</dbReference>
<comment type="caution">
    <text evidence="4">The sequence shown here is derived from an EMBL/GenBank/DDBJ whole genome shotgun (WGS) entry which is preliminary data.</text>
</comment>
<dbReference type="Proteomes" id="UP000632377">
    <property type="component" value="Unassembled WGS sequence"/>
</dbReference>
<dbReference type="PANTHER" id="PTHR16301:SF20">
    <property type="entry name" value="IMPACT FAMILY MEMBER YIGZ"/>
    <property type="match status" value="1"/>
</dbReference>
<dbReference type="InterPro" id="IPR023582">
    <property type="entry name" value="Impact"/>
</dbReference>
<dbReference type="PANTHER" id="PTHR16301">
    <property type="entry name" value="IMPACT-RELATED"/>
    <property type="match status" value="1"/>
</dbReference>
<sequence length="215" mass="24205">MAYLTIKDEASSEFEEKKSIFIGNVRRIYNEDEAKKFINEIRSKHREATHNVYAYIIGENMGIQRYSDDGEPQGTAGVPVLDVVKKNSITDIVVVVTRYFGGTLLGAGGLVRAYSKGASEAIKKGGIVEKVKGCALYITIDYDQLGKIQYICGQNYWHIEDTAYTDKVVVKLYCEISNVEKIKNSIVESTSGKAIFTESEKEYYFKLNNRLFAEC</sequence>
<dbReference type="RefSeq" id="WP_202750822.1">
    <property type="nucleotide sequence ID" value="NZ_JAESWC010000018.1"/>
</dbReference>
<feature type="domain" description="Impact N-terminal" evidence="2">
    <location>
        <begin position="17"/>
        <end position="122"/>
    </location>
</feature>
<dbReference type="Pfam" id="PF09186">
    <property type="entry name" value="DUF1949"/>
    <property type="match status" value="1"/>
</dbReference>
<evidence type="ECO:0000313" key="5">
    <source>
        <dbReference type="Proteomes" id="UP000632377"/>
    </source>
</evidence>
<dbReference type="InterPro" id="IPR036956">
    <property type="entry name" value="Impact_N_sf"/>
</dbReference>
<proteinExistence type="inferred from homology"/>
<protein>
    <submittedName>
        <fullName evidence="4">YigZ family protein</fullName>
    </submittedName>
</protein>
<dbReference type="SUPFAM" id="SSF54211">
    <property type="entry name" value="Ribosomal protein S5 domain 2-like"/>
    <property type="match status" value="1"/>
</dbReference>
<evidence type="ECO:0000313" key="4">
    <source>
        <dbReference type="EMBL" id="MBL4938091.1"/>
    </source>
</evidence>
<keyword evidence="5" id="KW-1185">Reference proteome</keyword>
<dbReference type="NCBIfam" id="TIGR00257">
    <property type="entry name" value="IMPACT_YIGZ"/>
    <property type="match status" value="1"/>
</dbReference>
<dbReference type="SUPFAM" id="SSF54980">
    <property type="entry name" value="EF-G C-terminal domain-like"/>
    <property type="match status" value="1"/>
</dbReference>
<dbReference type="EMBL" id="JAESWC010000018">
    <property type="protein sequence ID" value="MBL4938091.1"/>
    <property type="molecule type" value="Genomic_DNA"/>
</dbReference>
<dbReference type="PROSITE" id="PS00910">
    <property type="entry name" value="UPF0029"/>
    <property type="match status" value="1"/>
</dbReference>
<dbReference type="Pfam" id="PF01205">
    <property type="entry name" value="Impact_N"/>
    <property type="match status" value="1"/>
</dbReference>